<dbReference type="InterPro" id="IPR002701">
    <property type="entry name" value="CM_II_prokaryot"/>
</dbReference>
<dbReference type="NCBIfam" id="NF006691">
    <property type="entry name" value="PRK09239.1"/>
    <property type="match status" value="1"/>
</dbReference>
<dbReference type="SMART" id="SM00830">
    <property type="entry name" value="CM_2"/>
    <property type="match status" value="1"/>
</dbReference>
<dbReference type="PANTHER" id="PTHR38041:SF1">
    <property type="entry name" value="CHORISMATE MUTASE"/>
    <property type="match status" value="1"/>
</dbReference>
<dbReference type="GO" id="GO:0009697">
    <property type="term" value="P:salicylic acid biosynthetic process"/>
    <property type="evidence" value="ECO:0007669"/>
    <property type="project" value="TreeGrafter"/>
</dbReference>
<proteinExistence type="predicted"/>
<protein>
    <submittedName>
        <fullName evidence="3">Chorismate mutase I</fullName>
    </submittedName>
</protein>
<organism evidence="3 4">
    <name type="scientific">Kocuria palustris PEL</name>
    <dbReference type="NCBI Taxonomy" id="1236550"/>
    <lineage>
        <taxon>Bacteria</taxon>
        <taxon>Bacillati</taxon>
        <taxon>Actinomycetota</taxon>
        <taxon>Actinomycetes</taxon>
        <taxon>Micrococcales</taxon>
        <taxon>Micrococcaceae</taxon>
        <taxon>Kocuria</taxon>
    </lineage>
</organism>
<dbReference type="EMBL" id="ANHZ02000018">
    <property type="protein sequence ID" value="EME36123.1"/>
    <property type="molecule type" value="Genomic_DNA"/>
</dbReference>
<sequence>MSSDDQTASAPRPAESLGTEEVLAQLRAMRGTIDNLDAVLVNVLAERFKATQRVGELKAANDLPAGDPERESQQIERLRRLAQDAELDPEFAQKILSFIISEVIRHHERIAEEHRAGTER</sequence>
<dbReference type="Gene3D" id="1.20.59.10">
    <property type="entry name" value="Chorismate mutase"/>
    <property type="match status" value="1"/>
</dbReference>
<dbReference type="InterPro" id="IPR010951">
    <property type="entry name" value="CM_bact"/>
</dbReference>
<dbReference type="Proteomes" id="UP000009877">
    <property type="component" value="Unassembled WGS sequence"/>
</dbReference>
<dbReference type="AlphaFoldDB" id="M2XTI0"/>
<comment type="caution">
    <text evidence="3">The sequence shown here is derived from an EMBL/GenBank/DDBJ whole genome shotgun (WGS) entry which is preliminary data.</text>
</comment>
<reference evidence="3 4" key="1">
    <citation type="journal article" date="2014" name="Genome Announc.">
        <title>Draft Genome Sequence of Kocuria palustris PEL.</title>
        <authorList>
            <person name="Sharma G."/>
            <person name="Khatri I."/>
            <person name="Subramanian S."/>
        </authorList>
    </citation>
    <scope>NUCLEOTIDE SEQUENCE [LARGE SCALE GENOMIC DNA]</scope>
    <source>
        <strain evidence="3 4">PEL</strain>
    </source>
</reference>
<dbReference type="InterPro" id="IPR036263">
    <property type="entry name" value="Chorismate_II_sf"/>
</dbReference>
<dbReference type="PANTHER" id="PTHR38041">
    <property type="entry name" value="CHORISMATE MUTASE"/>
    <property type="match status" value="1"/>
</dbReference>
<evidence type="ECO:0000256" key="1">
    <source>
        <dbReference type="ARBA" id="ARBA00023235"/>
    </source>
</evidence>
<evidence type="ECO:0000313" key="3">
    <source>
        <dbReference type="EMBL" id="EME36123.1"/>
    </source>
</evidence>
<dbReference type="InterPro" id="IPR051331">
    <property type="entry name" value="Chorismate_mutase-related"/>
</dbReference>
<dbReference type="Pfam" id="PF01817">
    <property type="entry name" value="CM_2"/>
    <property type="match status" value="1"/>
</dbReference>
<dbReference type="GeneID" id="93316913"/>
<dbReference type="GO" id="GO:0046417">
    <property type="term" value="P:chorismate metabolic process"/>
    <property type="evidence" value="ECO:0007669"/>
    <property type="project" value="InterPro"/>
</dbReference>
<dbReference type="SUPFAM" id="SSF48600">
    <property type="entry name" value="Chorismate mutase II"/>
    <property type="match status" value="1"/>
</dbReference>
<evidence type="ECO:0000313" key="4">
    <source>
        <dbReference type="Proteomes" id="UP000009877"/>
    </source>
</evidence>
<keyword evidence="1" id="KW-0413">Isomerase</keyword>
<name>M2XTI0_9MICC</name>
<gene>
    <name evidence="3" type="ORF">C884_00891</name>
</gene>
<dbReference type="GO" id="GO:0004106">
    <property type="term" value="F:chorismate mutase activity"/>
    <property type="evidence" value="ECO:0007669"/>
    <property type="project" value="InterPro"/>
</dbReference>
<dbReference type="RefSeq" id="WP_006215319.1">
    <property type="nucleotide sequence ID" value="NZ_ANHZ02000018.1"/>
</dbReference>
<evidence type="ECO:0000259" key="2">
    <source>
        <dbReference type="PROSITE" id="PS51168"/>
    </source>
</evidence>
<accession>M2XTI0</accession>
<dbReference type="STRING" id="71999.KPaMU14_03685"/>
<dbReference type="InterPro" id="IPR036979">
    <property type="entry name" value="CM_dom_sf"/>
</dbReference>
<keyword evidence="4" id="KW-1185">Reference proteome</keyword>
<dbReference type="PROSITE" id="PS51168">
    <property type="entry name" value="CHORISMATE_MUT_2"/>
    <property type="match status" value="1"/>
</dbReference>
<feature type="domain" description="Chorismate mutase" evidence="2">
    <location>
        <begin position="20"/>
        <end position="111"/>
    </location>
</feature>
<dbReference type="NCBIfam" id="TIGR01795">
    <property type="entry name" value="CM_mono_cladeE"/>
    <property type="match status" value="1"/>
</dbReference>